<sequence length="587" mass="66155">MQQELAQELPRVAYFSMEIGLSPEIHTYSGGLGILAGDTLRAAADLGLPMVGVTLLYRMGYFRQKLDESGRQFEAPDPWQPEELLTPLPSTVSITLEGRQVRVGAWRSEVVGLNGHIVPVYFLDTDLPENSEYDRTLTHYLYGGDDRYRLCQEMVLGFGGVALLEALGQDRDIFYHMNEGHSALLTLALLTRRMAAAGRDRPTEDEIEAVRQQCVFTTHTPVPAGHDRFPYELTQQVLGPKLSELLILTNCLMDHQLNMTYLGLRFAGYINGVSMRHDEISTGMFPGYPINAITNGVHAATWTSPPFQNLYDRRIPEWRQDNFYLRYAIGIPLHAIEEAHAEAKNRLLAEVAKATGERLDERTFIIGFARRATHYKRIDLLFTDLERLKQINRQAGPLQIIYGGKAHPRDEGGKAMIRRVFEAKKQLAGHIPLVFVENYDMAWAQLITAGVDLWLNTPQRPQEASGTSGMKAALNGVPSLSILDGWWIEGHVENVTGWSIGEDYHEPLGEKDREVTSMYDKLERVILPMFYGRPRAYAEIRRAAIALNGSFFNAQRMLSQYITNAYRFNSKRGNLSGQSGPGRPERG</sequence>
<evidence type="ECO:0000256" key="5">
    <source>
        <dbReference type="ARBA" id="ARBA00022676"/>
    </source>
</evidence>
<dbReference type="GO" id="GO:0030170">
    <property type="term" value="F:pyridoxal phosphate binding"/>
    <property type="evidence" value="ECO:0007669"/>
    <property type="project" value="InterPro"/>
</dbReference>
<comment type="catalytic activity">
    <reaction evidence="1">
        <text>[(1-&gt;4)-alpha-D-glucosyl](n) + phosphate = [(1-&gt;4)-alpha-D-glucosyl](n-1) + alpha-D-glucose 1-phosphate</text>
        <dbReference type="Rhea" id="RHEA:41732"/>
        <dbReference type="Rhea" id="RHEA-COMP:9584"/>
        <dbReference type="Rhea" id="RHEA-COMP:9586"/>
        <dbReference type="ChEBI" id="CHEBI:15444"/>
        <dbReference type="ChEBI" id="CHEBI:43474"/>
        <dbReference type="ChEBI" id="CHEBI:58601"/>
        <dbReference type="EC" id="2.4.1.1"/>
    </reaction>
</comment>
<organism evidence="11">
    <name type="scientific">Desulfobacca acetoxidans</name>
    <dbReference type="NCBI Taxonomy" id="60893"/>
    <lineage>
        <taxon>Bacteria</taxon>
        <taxon>Pseudomonadati</taxon>
        <taxon>Thermodesulfobacteriota</taxon>
        <taxon>Desulfobaccia</taxon>
        <taxon>Desulfobaccales</taxon>
        <taxon>Desulfobaccaceae</taxon>
        <taxon>Desulfobacca</taxon>
    </lineage>
</organism>
<accession>A0A7C3WLR0</accession>
<comment type="caution">
    <text evidence="11">The sequence shown here is derived from an EMBL/GenBank/DDBJ whole genome shotgun (WGS) entry which is preliminary data.</text>
</comment>
<dbReference type="InterPro" id="IPR000811">
    <property type="entry name" value="Glyco_trans_35"/>
</dbReference>
<dbReference type="GO" id="GO:0005975">
    <property type="term" value="P:carbohydrate metabolic process"/>
    <property type="evidence" value="ECO:0007669"/>
    <property type="project" value="InterPro"/>
</dbReference>
<evidence type="ECO:0000256" key="10">
    <source>
        <dbReference type="PIRSR" id="PIRSR000460-1"/>
    </source>
</evidence>
<evidence type="ECO:0000256" key="7">
    <source>
        <dbReference type="ARBA" id="ARBA00022898"/>
    </source>
</evidence>
<evidence type="ECO:0000313" key="11">
    <source>
        <dbReference type="EMBL" id="HGB14172.1"/>
    </source>
</evidence>
<proteinExistence type="inferred from homology"/>
<dbReference type="EC" id="2.4.1.1" evidence="4"/>
<dbReference type="PANTHER" id="PTHR42655">
    <property type="entry name" value="GLYCOGEN PHOSPHORYLASE"/>
    <property type="match status" value="1"/>
</dbReference>
<dbReference type="InterPro" id="IPR011834">
    <property type="entry name" value="Agluc_phsphrylas"/>
</dbReference>
<evidence type="ECO:0000256" key="1">
    <source>
        <dbReference type="ARBA" id="ARBA00001275"/>
    </source>
</evidence>
<dbReference type="Gene3D" id="3.40.50.2000">
    <property type="entry name" value="Glycogen Phosphorylase B"/>
    <property type="match status" value="3"/>
</dbReference>
<name>A0A7C3WLR0_9BACT</name>
<dbReference type="InterPro" id="IPR052182">
    <property type="entry name" value="Glycogen/Maltodextrin_Phosph"/>
</dbReference>
<evidence type="ECO:0000256" key="8">
    <source>
        <dbReference type="ARBA" id="ARBA00023277"/>
    </source>
</evidence>
<gene>
    <name evidence="11" type="primary">glgP</name>
    <name evidence="11" type="ORF">ENV62_02900</name>
</gene>
<dbReference type="AlphaFoldDB" id="A0A7C3WLR0"/>
<evidence type="ECO:0000256" key="4">
    <source>
        <dbReference type="ARBA" id="ARBA00012591"/>
    </source>
</evidence>
<dbReference type="PIRSF" id="PIRSF000460">
    <property type="entry name" value="Pprylas_GlgP"/>
    <property type="match status" value="1"/>
</dbReference>
<dbReference type="NCBIfam" id="TIGR02094">
    <property type="entry name" value="more_P_ylases"/>
    <property type="match status" value="1"/>
</dbReference>
<dbReference type="Pfam" id="PF00343">
    <property type="entry name" value="Phosphorylase"/>
    <property type="match status" value="2"/>
</dbReference>
<dbReference type="PROSITE" id="PS00102">
    <property type="entry name" value="PHOSPHORYLASE"/>
    <property type="match status" value="1"/>
</dbReference>
<protein>
    <recommendedName>
        <fullName evidence="4">glycogen phosphorylase</fullName>
        <ecNumber evidence="4">2.4.1.1</ecNumber>
    </recommendedName>
</protein>
<dbReference type="PANTHER" id="PTHR42655:SF1">
    <property type="entry name" value="GLYCOGEN PHOSPHORYLASE"/>
    <property type="match status" value="1"/>
</dbReference>
<dbReference type="GO" id="GO:0008184">
    <property type="term" value="F:glycogen phosphorylase activity"/>
    <property type="evidence" value="ECO:0007669"/>
    <property type="project" value="InterPro"/>
</dbReference>
<evidence type="ECO:0000256" key="2">
    <source>
        <dbReference type="ARBA" id="ARBA00001933"/>
    </source>
</evidence>
<comment type="cofactor">
    <cofactor evidence="2">
        <name>pyridoxal 5'-phosphate</name>
        <dbReference type="ChEBI" id="CHEBI:597326"/>
    </cofactor>
</comment>
<keyword evidence="7 10" id="KW-0663">Pyridoxal phosphate</keyword>
<evidence type="ECO:0000256" key="9">
    <source>
        <dbReference type="ARBA" id="ARBA00025174"/>
    </source>
</evidence>
<evidence type="ECO:0000256" key="3">
    <source>
        <dbReference type="ARBA" id="ARBA00006047"/>
    </source>
</evidence>
<dbReference type="InterPro" id="IPR035090">
    <property type="entry name" value="Pyridoxal_P_attach_site"/>
</dbReference>
<dbReference type="SUPFAM" id="SSF53756">
    <property type="entry name" value="UDP-Glycosyltransferase/glycogen phosphorylase"/>
    <property type="match status" value="1"/>
</dbReference>
<keyword evidence="6" id="KW-0808">Transferase</keyword>
<comment type="similarity">
    <text evidence="3">Belongs to the glycogen phosphorylase family.</text>
</comment>
<evidence type="ECO:0000256" key="6">
    <source>
        <dbReference type="ARBA" id="ARBA00022679"/>
    </source>
</evidence>
<feature type="modified residue" description="N6-(pyridoxal phosphate)lysine" evidence="10">
    <location>
        <position position="471"/>
    </location>
</feature>
<dbReference type="EMBL" id="DTHB01000026">
    <property type="protein sequence ID" value="HGB14172.1"/>
    <property type="molecule type" value="Genomic_DNA"/>
</dbReference>
<keyword evidence="8" id="KW-0119">Carbohydrate metabolism</keyword>
<keyword evidence="5" id="KW-0328">Glycosyltransferase</keyword>
<comment type="function">
    <text evidence="9">Phosphorylase is an important allosteric enzyme in carbohydrate metabolism. Enzymes from different sources differ in their regulatory mechanisms and in their natural substrates. However, all known phosphorylases share catalytic and structural properties.</text>
</comment>
<reference evidence="11" key="1">
    <citation type="journal article" date="2020" name="mSystems">
        <title>Genome- and Community-Level Interaction Insights into Carbon Utilization and Element Cycling Functions of Hydrothermarchaeota in Hydrothermal Sediment.</title>
        <authorList>
            <person name="Zhou Z."/>
            <person name="Liu Y."/>
            <person name="Xu W."/>
            <person name="Pan J."/>
            <person name="Luo Z.H."/>
            <person name="Li M."/>
        </authorList>
    </citation>
    <scope>NUCLEOTIDE SEQUENCE [LARGE SCALE GENOMIC DNA]</scope>
    <source>
        <strain evidence="11">SpSt-776</strain>
    </source>
</reference>